<dbReference type="AlphaFoldDB" id="A0A3E1NL44"/>
<gene>
    <name evidence="2" type="ORF">DXN05_06790</name>
</gene>
<evidence type="ECO:0008006" key="4">
    <source>
        <dbReference type="Google" id="ProtNLM"/>
    </source>
</evidence>
<sequence length="116" mass="12844">MRFSLLLAFAAVLLLAGCEKNSNKGLVQFTMNYTGASVTGVVIYVKSGTLTDPQTSPGNYDLEIRADSMGEYWYNAVEPGSYFFLVKGKAQDKQVTGSKSLQVRERNTYRLSIDLQ</sequence>
<protein>
    <recommendedName>
        <fullName evidence="4">Carboxypeptidase regulatory-like domain-containing protein</fullName>
    </recommendedName>
</protein>
<dbReference type="OrthoDB" id="9987073at2"/>
<dbReference type="PROSITE" id="PS51257">
    <property type="entry name" value="PROKAR_LIPOPROTEIN"/>
    <property type="match status" value="1"/>
</dbReference>
<name>A0A3E1NL44_9BACT</name>
<dbReference type="RefSeq" id="WP_116846498.1">
    <property type="nucleotide sequence ID" value="NZ_QTJU01000002.1"/>
</dbReference>
<dbReference type="EMBL" id="QTJU01000002">
    <property type="protein sequence ID" value="RFM28508.1"/>
    <property type="molecule type" value="Genomic_DNA"/>
</dbReference>
<keyword evidence="1" id="KW-0732">Signal</keyword>
<evidence type="ECO:0000313" key="2">
    <source>
        <dbReference type="EMBL" id="RFM28508.1"/>
    </source>
</evidence>
<feature type="signal peptide" evidence="1">
    <location>
        <begin position="1"/>
        <end position="16"/>
    </location>
</feature>
<keyword evidence="3" id="KW-1185">Reference proteome</keyword>
<dbReference type="Proteomes" id="UP000261284">
    <property type="component" value="Unassembled WGS sequence"/>
</dbReference>
<evidence type="ECO:0000256" key="1">
    <source>
        <dbReference type="SAM" id="SignalP"/>
    </source>
</evidence>
<organism evidence="2 3">
    <name type="scientific">Deminuibacter soli</name>
    <dbReference type="NCBI Taxonomy" id="2291815"/>
    <lineage>
        <taxon>Bacteria</taxon>
        <taxon>Pseudomonadati</taxon>
        <taxon>Bacteroidota</taxon>
        <taxon>Chitinophagia</taxon>
        <taxon>Chitinophagales</taxon>
        <taxon>Chitinophagaceae</taxon>
        <taxon>Deminuibacter</taxon>
    </lineage>
</organism>
<evidence type="ECO:0000313" key="3">
    <source>
        <dbReference type="Proteomes" id="UP000261284"/>
    </source>
</evidence>
<reference evidence="2 3" key="1">
    <citation type="submission" date="2018-08" db="EMBL/GenBank/DDBJ databases">
        <title>Chitinophagaceae sp. K23C18032701, a novel bacterium isolated from forest soil.</title>
        <authorList>
            <person name="Wang C."/>
        </authorList>
    </citation>
    <scope>NUCLEOTIDE SEQUENCE [LARGE SCALE GENOMIC DNA]</scope>
    <source>
        <strain evidence="2 3">K23C18032701</strain>
    </source>
</reference>
<comment type="caution">
    <text evidence="2">The sequence shown here is derived from an EMBL/GenBank/DDBJ whole genome shotgun (WGS) entry which is preliminary data.</text>
</comment>
<feature type="chain" id="PRO_5017591391" description="Carboxypeptidase regulatory-like domain-containing protein" evidence="1">
    <location>
        <begin position="17"/>
        <end position="116"/>
    </location>
</feature>
<proteinExistence type="predicted"/>
<accession>A0A3E1NL44</accession>